<keyword evidence="2" id="KW-1185">Reference proteome</keyword>
<comment type="caution">
    <text evidence="1">The sequence shown here is derived from an EMBL/GenBank/DDBJ whole genome shotgun (WGS) entry which is preliminary data.</text>
</comment>
<dbReference type="EMBL" id="PKPP01005468">
    <property type="protein sequence ID" value="PWA60010.1"/>
    <property type="molecule type" value="Genomic_DNA"/>
</dbReference>
<gene>
    <name evidence="1" type="ORF">CTI12_AA207940</name>
</gene>
<organism evidence="1 2">
    <name type="scientific">Artemisia annua</name>
    <name type="common">Sweet wormwood</name>
    <dbReference type="NCBI Taxonomy" id="35608"/>
    <lineage>
        <taxon>Eukaryota</taxon>
        <taxon>Viridiplantae</taxon>
        <taxon>Streptophyta</taxon>
        <taxon>Embryophyta</taxon>
        <taxon>Tracheophyta</taxon>
        <taxon>Spermatophyta</taxon>
        <taxon>Magnoliopsida</taxon>
        <taxon>eudicotyledons</taxon>
        <taxon>Gunneridae</taxon>
        <taxon>Pentapetalae</taxon>
        <taxon>asterids</taxon>
        <taxon>campanulids</taxon>
        <taxon>Asterales</taxon>
        <taxon>Asteraceae</taxon>
        <taxon>Asteroideae</taxon>
        <taxon>Anthemideae</taxon>
        <taxon>Artemisiinae</taxon>
        <taxon>Artemisia</taxon>
    </lineage>
</organism>
<dbReference type="AlphaFoldDB" id="A0A2U1MFH4"/>
<protein>
    <submittedName>
        <fullName evidence="1">Uncharacterized protein</fullName>
    </submittedName>
</protein>
<name>A0A2U1MFH4_ARTAN</name>
<accession>A0A2U1MFH4</accession>
<evidence type="ECO:0000313" key="2">
    <source>
        <dbReference type="Proteomes" id="UP000245207"/>
    </source>
</evidence>
<dbReference type="Proteomes" id="UP000245207">
    <property type="component" value="Unassembled WGS sequence"/>
</dbReference>
<proteinExistence type="predicted"/>
<evidence type="ECO:0000313" key="1">
    <source>
        <dbReference type="EMBL" id="PWA60010.1"/>
    </source>
</evidence>
<reference evidence="1 2" key="1">
    <citation type="journal article" date="2018" name="Mol. Plant">
        <title>The genome of Artemisia annua provides insight into the evolution of Asteraceae family and artemisinin biosynthesis.</title>
        <authorList>
            <person name="Shen Q."/>
            <person name="Zhang L."/>
            <person name="Liao Z."/>
            <person name="Wang S."/>
            <person name="Yan T."/>
            <person name="Shi P."/>
            <person name="Liu M."/>
            <person name="Fu X."/>
            <person name="Pan Q."/>
            <person name="Wang Y."/>
            <person name="Lv Z."/>
            <person name="Lu X."/>
            <person name="Zhang F."/>
            <person name="Jiang W."/>
            <person name="Ma Y."/>
            <person name="Chen M."/>
            <person name="Hao X."/>
            <person name="Li L."/>
            <person name="Tang Y."/>
            <person name="Lv G."/>
            <person name="Zhou Y."/>
            <person name="Sun X."/>
            <person name="Brodelius P.E."/>
            <person name="Rose J.K.C."/>
            <person name="Tang K."/>
        </authorList>
    </citation>
    <scope>NUCLEOTIDE SEQUENCE [LARGE SCALE GENOMIC DNA]</scope>
    <source>
        <strain evidence="2">cv. Huhao1</strain>
        <tissue evidence="1">Leaf</tissue>
    </source>
</reference>
<sequence>MKNKDAQKAVFVNISLTVVKAGRVMLSVIPVVLRYANVPFWRPAFNILRDHEMLPLPDDFVSMFL</sequence>